<comment type="similarity">
    <text evidence="1">Belongs to the UPF0065 (bug) family.</text>
</comment>
<protein>
    <submittedName>
        <fullName evidence="3">ABC transporter substrate-binding protein</fullName>
    </submittedName>
</protein>
<dbReference type="KEGG" id="pard:DN92_04415"/>
<dbReference type="InterPro" id="IPR005064">
    <property type="entry name" value="BUG"/>
</dbReference>
<reference evidence="3 4" key="1">
    <citation type="submission" date="2018-04" db="EMBL/GenBank/DDBJ databases">
        <title>Polynucleobacter sp. UK-Long2-W17 genome.</title>
        <authorList>
            <person name="Hahn M.W."/>
        </authorList>
    </citation>
    <scope>NUCLEOTIDE SEQUENCE [LARGE SCALE GENOMIC DNA]</scope>
    <source>
        <strain evidence="3 4">UK-Long2-W17</strain>
    </source>
</reference>
<dbReference type="Gene3D" id="3.40.190.150">
    <property type="entry name" value="Bordetella uptake gene, domain 1"/>
    <property type="match status" value="1"/>
</dbReference>
<evidence type="ECO:0000313" key="4">
    <source>
        <dbReference type="Proteomes" id="UP000501090"/>
    </source>
</evidence>
<proteinExistence type="inferred from homology"/>
<dbReference type="PANTHER" id="PTHR42928:SF5">
    <property type="entry name" value="BLR1237 PROTEIN"/>
    <property type="match status" value="1"/>
</dbReference>
<evidence type="ECO:0000256" key="2">
    <source>
        <dbReference type="SAM" id="SignalP"/>
    </source>
</evidence>
<feature type="signal peptide" evidence="2">
    <location>
        <begin position="1"/>
        <end position="50"/>
    </location>
</feature>
<dbReference type="Gene3D" id="3.40.190.10">
    <property type="entry name" value="Periplasmic binding protein-like II"/>
    <property type="match status" value="1"/>
</dbReference>
<accession>A0A6M9PNG6</accession>
<organism evidence="3 4">
    <name type="scientific">Polynucleobacter arcticus</name>
    <dbReference type="NCBI Taxonomy" id="1743165"/>
    <lineage>
        <taxon>Bacteria</taxon>
        <taxon>Pseudomonadati</taxon>
        <taxon>Pseudomonadota</taxon>
        <taxon>Betaproteobacteria</taxon>
        <taxon>Burkholderiales</taxon>
        <taxon>Burkholderiaceae</taxon>
        <taxon>Polynucleobacter</taxon>
    </lineage>
</organism>
<feature type="chain" id="PRO_5026852359" evidence="2">
    <location>
        <begin position="51"/>
        <end position="352"/>
    </location>
</feature>
<dbReference type="Pfam" id="PF03401">
    <property type="entry name" value="TctC"/>
    <property type="match status" value="1"/>
</dbReference>
<evidence type="ECO:0000313" key="3">
    <source>
        <dbReference type="EMBL" id="QKM60347.1"/>
    </source>
</evidence>
<keyword evidence="4" id="KW-1185">Reference proteome</keyword>
<dbReference type="SUPFAM" id="SSF53850">
    <property type="entry name" value="Periplasmic binding protein-like II"/>
    <property type="match status" value="1"/>
</dbReference>
<sequence length="352" mass="37626">MFIFKNRMNSSQYKTKNGDRMINQSPKRILRRFAFLALGMCSVWPLAAHAQQPFPVKPIRLIVGFAPGGGTDIVARAIAPKMGEILGQSVIIENKSGAAGTIGADLVAKSNPDGYTLLMGHSNSNAISPFVLKNVPYNPATDFTPITYLGYVPNVLVVKSSLPVNTVAQLVSLAKQNPGQMTYGSSGIGSTQHLAGALFSKIAGVEMNHVPYKGSGQAIVDLLGGQITMNFDTLPPNLQQIRQGNLKALAISTPKRLALLPNVPTFNEVGIVGFDVTNWYSVMGPKGMDPAVINRIDQAVKAAANDPEIKKTLDAQGLQPEGPTTPAAFSLFLTGELAKYQRLVKSLNIKAE</sequence>
<dbReference type="CDD" id="cd13578">
    <property type="entry name" value="PBP2_Bug27"/>
    <property type="match status" value="1"/>
</dbReference>
<dbReference type="AlphaFoldDB" id="A0A6M9PNG6"/>
<dbReference type="EMBL" id="CP028940">
    <property type="protein sequence ID" value="QKM60347.1"/>
    <property type="molecule type" value="Genomic_DNA"/>
</dbReference>
<keyword evidence="2" id="KW-0732">Signal</keyword>
<gene>
    <name evidence="3" type="ORF">DN92_04415</name>
</gene>
<dbReference type="Proteomes" id="UP000501090">
    <property type="component" value="Chromosome"/>
</dbReference>
<name>A0A6M9PNG6_9BURK</name>
<dbReference type="InterPro" id="IPR042100">
    <property type="entry name" value="Bug_dom1"/>
</dbReference>
<evidence type="ECO:0000256" key="1">
    <source>
        <dbReference type="ARBA" id="ARBA00006987"/>
    </source>
</evidence>
<dbReference type="PIRSF" id="PIRSF017082">
    <property type="entry name" value="YflP"/>
    <property type="match status" value="1"/>
</dbReference>
<dbReference type="PANTHER" id="PTHR42928">
    <property type="entry name" value="TRICARBOXYLATE-BINDING PROTEIN"/>
    <property type="match status" value="1"/>
</dbReference>